<dbReference type="AlphaFoldDB" id="I7G9H3"/>
<keyword evidence="1" id="KW-1133">Transmembrane helix</keyword>
<proteinExistence type="evidence at transcript level"/>
<sequence length="40" mass="4799">MQETSSFHQTWLLFSSSMIWFGRASYFLLFEVCLPFLMCL</sequence>
<name>I7G9H3_MACFA</name>
<evidence type="ECO:0000313" key="2">
    <source>
        <dbReference type="EMBL" id="BAE91474.1"/>
    </source>
</evidence>
<reference evidence="2" key="1">
    <citation type="journal article" date="2007" name="PLoS Biol.">
        <title>Rate of evolution in brain-expressed genes in humans and other primates.</title>
        <authorList>
            <person name="Wang H.-Y."/>
            <person name="Chien H.-C."/>
            <person name="Osada N."/>
            <person name="Hashimoto K."/>
            <person name="Sugano S."/>
            <person name="Gojobori T."/>
            <person name="Chou C.-K."/>
            <person name="Tsai S.-F."/>
            <person name="Wu C.-I."/>
            <person name="Shen C.-K.J."/>
        </authorList>
    </citation>
    <scope>NUCLEOTIDE SEQUENCE</scope>
</reference>
<keyword evidence="1" id="KW-0812">Transmembrane</keyword>
<organism evidence="2">
    <name type="scientific">Macaca fascicularis</name>
    <name type="common">Crab-eating macaque</name>
    <name type="synonym">Cynomolgus monkey</name>
    <dbReference type="NCBI Taxonomy" id="9541"/>
    <lineage>
        <taxon>Eukaryota</taxon>
        <taxon>Metazoa</taxon>
        <taxon>Chordata</taxon>
        <taxon>Craniata</taxon>
        <taxon>Vertebrata</taxon>
        <taxon>Euteleostomi</taxon>
        <taxon>Mammalia</taxon>
        <taxon>Eutheria</taxon>
        <taxon>Euarchontoglires</taxon>
        <taxon>Primates</taxon>
        <taxon>Haplorrhini</taxon>
        <taxon>Catarrhini</taxon>
        <taxon>Cercopithecidae</taxon>
        <taxon>Cercopithecinae</taxon>
        <taxon>Macaca</taxon>
    </lineage>
</organism>
<keyword evidence="1" id="KW-0472">Membrane</keyword>
<feature type="transmembrane region" description="Helical" evidence="1">
    <location>
        <begin position="20"/>
        <end position="39"/>
    </location>
</feature>
<evidence type="ECO:0000256" key="1">
    <source>
        <dbReference type="SAM" id="Phobius"/>
    </source>
</evidence>
<protein>
    <submittedName>
        <fullName evidence="2">Macaca fascicularis brain cDNA clone: QtrA-16655, similar to human hypothetical protein LOC93380 (LOC93380), mRNA, RefSeq: NM_173470.1</fullName>
    </submittedName>
</protein>
<dbReference type="EMBL" id="AB174412">
    <property type="protein sequence ID" value="BAE91474.1"/>
    <property type="molecule type" value="mRNA"/>
</dbReference>
<accession>I7G9H3</accession>